<protein>
    <submittedName>
        <fullName evidence="2">Uncharacterized protein</fullName>
    </submittedName>
</protein>
<dbReference type="WBParaSite" id="ES5_v2.g22980.t1">
    <property type="protein sequence ID" value="ES5_v2.g22980.t1"/>
    <property type="gene ID" value="ES5_v2.g22980"/>
</dbReference>
<reference evidence="2" key="1">
    <citation type="submission" date="2022-11" db="UniProtKB">
        <authorList>
            <consortium name="WormBaseParasite"/>
        </authorList>
    </citation>
    <scope>IDENTIFICATION</scope>
</reference>
<evidence type="ECO:0000313" key="1">
    <source>
        <dbReference type="Proteomes" id="UP000887579"/>
    </source>
</evidence>
<sequence>MTEIIVDNKNIEIKAEPQEVEAEKEVIKCKDSVITEKNTAADDSADMAFNECSINNQKEIVTTNGNSYWTINDDENSVEVDAALEADESSIASSLKETNSSYPFLQANNSSSEQIRRQQEVMADARGRSVSISSSVSKKEGSIASFLSSKNASVSRTGSMVRETTQVVVDDPSMTYKVITTKEKLTLDNAFPSLDDTKALIPALEDLPTIKELSLDKITQLLREIAFRYQRMPFFRYRLFTLFCLSISYFILPGFITGLLFGLYLSIIAFLFVCVSDPIIPGTVSQQQFQHVVDQVSDYSKKEEATPKVYKDSVG</sequence>
<dbReference type="Proteomes" id="UP000887579">
    <property type="component" value="Unplaced"/>
</dbReference>
<accession>A0AC34G0V4</accession>
<proteinExistence type="predicted"/>
<evidence type="ECO:0000313" key="2">
    <source>
        <dbReference type="WBParaSite" id="ES5_v2.g22980.t1"/>
    </source>
</evidence>
<name>A0AC34G0V4_9BILA</name>
<organism evidence="1 2">
    <name type="scientific">Panagrolaimus sp. ES5</name>
    <dbReference type="NCBI Taxonomy" id="591445"/>
    <lineage>
        <taxon>Eukaryota</taxon>
        <taxon>Metazoa</taxon>
        <taxon>Ecdysozoa</taxon>
        <taxon>Nematoda</taxon>
        <taxon>Chromadorea</taxon>
        <taxon>Rhabditida</taxon>
        <taxon>Tylenchina</taxon>
        <taxon>Panagrolaimomorpha</taxon>
        <taxon>Panagrolaimoidea</taxon>
        <taxon>Panagrolaimidae</taxon>
        <taxon>Panagrolaimus</taxon>
    </lineage>
</organism>